<dbReference type="Pfam" id="PF01877">
    <property type="entry name" value="RNA_binding"/>
    <property type="match status" value="1"/>
</dbReference>
<proteinExistence type="predicted"/>
<dbReference type="PANTHER" id="PTHR38816:SF1">
    <property type="entry name" value="EXOSOME SUBUNIT"/>
    <property type="match status" value="1"/>
</dbReference>
<dbReference type="Gene3D" id="3.30.1440.10">
    <property type="match status" value="1"/>
</dbReference>
<evidence type="ECO:0000313" key="1">
    <source>
        <dbReference type="EMBL" id="GGP21488.1"/>
    </source>
</evidence>
<dbReference type="EMBL" id="BMNL01000003">
    <property type="protein sequence ID" value="GGP21488.1"/>
    <property type="molecule type" value="Genomic_DNA"/>
</dbReference>
<name>A0A830GUP2_9CREN</name>
<accession>A0A830GUP2</accession>
<dbReference type="AlphaFoldDB" id="A0A830GUP2"/>
<evidence type="ECO:0000313" key="2">
    <source>
        <dbReference type="Proteomes" id="UP000610960"/>
    </source>
</evidence>
<dbReference type="Proteomes" id="UP000610960">
    <property type="component" value="Unassembled WGS sequence"/>
</dbReference>
<dbReference type="SUPFAM" id="SSF55282">
    <property type="entry name" value="RL5-like"/>
    <property type="match status" value="1"/>
</dbReference>
<evidence type="ECO:0008006" key="3">
    <source>
        <dbReference type="Google" id="ProtNLM"/>
    </source>
</evidence>
<dbReference type="OrthoDB" id="10874at2157"/>
<organism evidence="1 2">
    <name type="scientific">Thermocladium modestius</name>
    <dbReference type="NCBI Taxonomy" id="62609"/>
    <lineage>
        <taxon>Archaea</taxon>
        <taxon>Thermoproteota</taxon>
        <taxon>Thermoprotei</taxon>
        <taxon>Thermoproteales</taxon>
        <taxon>Thermoproteaceae</taxon>
        <taxon>Thermocladium</taxon>
    </lineage>
</organism>
<reference evidence="1" key="1">
    <citation type="journal article" date="2014" name="Int. J. Syst. Evol. Microbiol.">
        <title>Complete genome sequence of Corynebacterium casei LMG S-19264T (=DSM 44701T), isolated from a smear-ripened cheese.</title>
        <authorList>
            <consortium name="US DOE Joint Genome Institute (JGI-PGF)"/>
            <person name="Walter F."/>
            <person name="Albersmeier A."/>
            <person name="Kalinowski J."/>
            <person name="Ruckert C."/>
        </authorList>
    </citation>
    <scope>NUCLEOTIDE SEQUENCE</scope>
    <source>
        <strain evidence="1">JCM 10088</strain>
    </source>
</reference>
<protein>
    <recommendedName>
        <fullName evidence="3">Exosome protein</fullName>
    </recommendedName>
</protein>
<comment type="caution">
    <text evidence="1">The sequence shown here is derived from an EMBL/GenBank/DDBJ whole genome shotgun (WGS) entry which is preliminary data.</text>
</comment>
<dbReference type="InterPro" id="IPR022803">
    <property type="entry name" value="Ribosomal_uL5_dom_sf"/>
</dbReference>
<dbReference type="PANTHER" id="PTHR38816">
    <property type="entry name" value="EXOSOME SUBUNIT, DUF54 FAMILY-RELATED"/>
    <property type="match status" value="1"/>
</dbReference>
<gene>
    <name evidence="1" type="ORF">GCM10007981_13510</name>
</gene>
<dbReference type="InterPro" id="IPR002739">
    <property type="entry name" value="PAB1135-like"/>
</dbReference>
<keyword evidence="2" id="KW-1185">Reference proteome</keyword>
<dbReference type="RefSeq" id="WP_188596664.1">
    <property type="nucleotide sequence ID" value="NZ_BMNL01000003.1"/>
</dbReference>
<sequence length="145" mass="15954">MRCRIDKIEAEAHVHATEDQGRVVRALMNALGPGFDYEATSAQGHYGNPITIVRAVVDRSNGCPDRVASRLISMLGELDRQLLVLTADDRMEGGRLYLRLNKQAAYLGSMRLDDGGDVVRLIIYFNPGIAWGRDAKSLIGELVGQ</sequence>
<reference evidence="1" key="2">
    <citation type="submission" date="2020-09" db="EMBL/GenBank/DDBJ databases">
        <authorList>
            <person name="Sun Q."/>
            <person name="Ohkuma M."/>
        </authorList>
    </citation>
    <scope>NUCLEOTIDE SEQUENCE</scope>
    <source>
        <strain evidence="1">JCM 10088</strain>
    </source>
</reference>